<evidence type="ECO:0000313" key="15">
    <source>
        <dbReference type="EMBL" id="QGS09304.1"/>
    </source>
</evidence>
<dbReference type="InterPro" id="IPR027417">
    <property type="entry name" value="P-loop_NTPase"/>
</dbReference>
<dbReference type="PANTHER" id="PTHR32182">
    <property type="entry name" value="DNA REPLICATION AND REPAIR PROTEIN RECF"/>
    <property type="match status" value="1"/>
</dbReference>
<dbReference type="PROSITE" id="PS00617">
    <property type="entry name" value="RECF_1"/>
    <property type="match status" value="1"/>
</dbReference>
<protein>
    <recommendedName>
        <fullName evidence="3 12">DNA replication and repair protein RecF</fullName>
    </recommendedName>
</protein>
<feature type="binding site" evidence="12">
    <location>
        <begin position="30"/>
        <end position="37"/>
    </location>
    <ligand>
        <name>ATP</name>
        <dbReference type="ChEBI" id="CHEBI:30616"/>
    </ligand>
</feature>
<keyword evidence="4 12" id="KW-0963">Cytoplasm</keyword>
<evidence type="ECO:0000256" key="2">
    <source>
        <dbReference type="ARBA" id="ARBA00008016"/>
    </source>
</evidence>
<evidence type="ECO:0000259" key="14">
    <source>
        <dbReference type="Pfam" id="PF02463"/>
    </source>
</evidence>
<dbReference type="InterPro" id="IPR001238">
    <property type="entry name" value="DNA-binding_RecF"/>
</dbReference>
<evidence type="ECO:0000256" key="12">
    <source>
        <dbReference type="HAMAP-Rule" id="MF_00365"/>
    </source>
</evidence>
<evidence type="ECO:0000256" key="5">
    <source>
        <dbReference type="ARBA" id="ARBA00022705"/>
    </source>
</evidence>
<evidence type="ECO:0000256" key="7">
    <source>
        <dbReference type="ARBA" id="ARBA00022763"/>
    </source>
</evidence>
<dbReference type="Proteomes" id="UP000425411">
    <property type="component" value="Chromosome"/>
</dbReference>
<dbReference type="CDD" id="cd03242">
    <property type="entry name" value="ABC_RecF"/>
    <property type="match status" value="1"/>
</dbReference>
<evidence type="ECO:0000256" key="10">
    <source>
        <dbReference type="ARBA" id="ARBA00023204"/>
    </source>
</evidence>
<keyword evidence="7 12" id="KW-0227">DNA damage</keyword>
<dbReference type="EMBL" id="CP046314">
    <property type="protein sequence ID" value="QGS09304.1"/>
    <property type="molecule type" value="Genomic_DNA"/>
</dbReference>
<comment type="similarity">
    <text evidence="2 12 13">Belongs to the RecF family.</text>
</comment>
<keyword evidence="8 12" id="KW-0067">ATP-binding</keyword>
<evidence type="ECO:0000256" key="6">
    <source>
        <dbReference type="ARBA" id="ARBA00022741"/>
    </source>
</evidence>
<dbReference type="SUPFAM" id="SSF52540">
    <property type="entry name" value="P-loop containing nucleoside triphosphate hydrolases"/>
    <property type="match status" value="1"/>
</dbReference>
<dbReference type="GO" id="GO:0003697">
    <property type="term" value="F:single-stranded DNA binding"/>
    <property type="evidence" value="ECO:0007669"/>
    <property type="project" value="UniProtKB-UniRule"/>
</dbReference>
<feature type="domain" description="RecF/RecN/SMC N-terminal" evidence="14">
    <location>
        <begin position="3"/>
        <end position="351"/>
    </location>
</feature>
<evidence type="ECO:0000256" key="8">
    <source>
        <dbReference type="ARBA" id="ARBA00022840"/>
    </source>
</evidence>
<proteinExistence type="inferred from homology"/>
<dbReference type="GO" id="GO:0000731">
    <property type="term" value="P:DNA synthesis involved in DNA repair"/>
    <property type="evidence" value="ECO:0007669"/>
    <property type="project" value="TreeGrafter"/>
</dbReference>
<evidence type="ECO:0000256" key="11">
    <source>
        <dbReference type="ARBA" id="ARBA00023236"/>
    </source>
</evidence>
<evidence type="ECO:0000256" key="1">
    <source>
        <dbReference type="ARBA" id="ARBA00004496"/>
    </source>
</evidence>
<keyword evidence="10 12" id="KW-0234">DNA repair</keyword>
<reference evidence="15 16" key="1">
    <citation type="submission" date="2019-11" db="EMBL/GenBank/DDBJ databases">
        <title>FDA dAtabase for Regulatory Grade micrObial Sequences (FDA-ARGOS): Supporting development and validation of Infectious Disease Dx tests.</title>
        <authorList>
            <person name="Turner S."/>
            <person name="Byrd R."/>
            <person name="Tallon L."/>
            <person name="Sadzewicz L."/>
            <person name="Vavikolanu K."/>
            <person name="Mehta A."/>
            <person name="Aluvathingal J."/>
            <person name="Nadendla S."/>
            <person name="Myers T."/>
            <person name="Yan Y."/>
            <person name="Sichtig H."/>
        </authorList>
    </citation>
    <scope>NUCLEOTIDE SEQUENCE [LARGE SCALE GENOMIC DNA]</scope>
    <source>
        <strain evidence="15 16">FDAARGOS_741</strain>
    </source>
</reference>
<accession>A0AAP9HD89</accession>
<dbReference type="HAMAP" id="MF_00365">
    <property type="entry name" value="RecF"/>
    <property type="match status" value="1"/>
</dbReference>
<keyword evidence="6 12" id="KW-0547">Nucleotide-binding</keyword>
<keyword evidence="11 12" id="KW-0742">SOS response</keyword>
<evidence type="ECO:0000256" key="4">
    <source>
        <dbReference type="ARBA" id="ARBA00022490"/>
    </source>
</evidence>
<dbReference type="Gene3D" id="3.40.50.300">
    <property type="entry name" value="P-loop containing nucleotide triphosphate hydrolases"/>
    <property type="match status" value="1"/>
</dbReference>
<dbReference type="RefSeq" id="WP_004631727.1">
    <property type="nucleotide sequence ID" value="NZ_CP046314.1"/>
</dbReference>
<dbReference type="InterPro" id="IPR003395">
    <property type="entry name" value="RecF/RecN/SMC_N"/>
</dbReference>
<name>A0AAP9HD89_9BACL</name>
<dbReference type="GO" id="GO:0009432">
    <property type="term" value="P:SOS response"/>
    <property type="evidence" value="ECO:0007669"/>
    <property type="project" value="UniProtKB-UniRule"/>
</dbReference>
<dbReference type="GO" id="GO:0005737">
    <property type="term" value="C:cytoplasm"/>
    <property type="evidence" value="ECO:0007669"/>
    <property type="project" value="UniProtKB-SubCell"/>
</dbReference>
<dbReference type="Pfam" id="PF02463">
    <property type="entry name" value="SMC_N"/>
    <property type="match status" value="1"/>
</dbReference>
<dbReference type="GO" id="GO:0006260">
    <property type="term" value="P:DNA replication"/>
    <property type="evidence" value="ECO:0007669"/>
    <property type="project" value="UniProtKB-UniRule"/>
</dbReference>
<evidence type="ECO:0000256" key="13">
    <source>
        <dbReference type="RuleBase" id="RU000578"/>
    </source>
</evidence>
<dbReference type="PANTHER" id="PTHR32182:SF0">
    <property type="entry name" value="DNA REPLICATION AND REPAIR PROTEIN RECF"/>
    <property type="match status" value="1"/>
</dbReference>
<dbReference type="Gene3D" id="1.20.1050.90">
    <property type="entry name" value="RecF/RecN/SMC, N-terminal domain"/>
    <property type="match status" value="1"/>
</dbReference>
<dbReference type="AlphaFoldDB" id="A0AAP9HD89"/>
<organism evidence="15 16">
    <name type="scientific">Gemella morbillorum</name>
    <dbReference type="NCBI Taxonomy" id="29391"/>
    <lineage>
        <taxon>Bacteria</taxon>
        <taxon>Bacillati</taxon>
        <taxon>Bacillota</taxon>
        <taxon>Bacilli</taxon>
        <taxon>Bacillales</taxon>
        <taxon>Gemellaceae</taxon>
        <taxon>Gemella</taxon>
    </lineage>
</organism>
<keyword evidence="5 12" id="KW-0235">DNA replication</keyword>
<dbReference type="GO" id="GO:0006302">
    <property type="term" value="P:double-strand break repair"/>
    <property type="evidence" value="ECO:0007669"/>
    <property type="project" value="TreeGrafter"/>
</dbReference>
<evidence type="ECO:0000313" key="16">
    <source>
        <dbReference type="Proteomes" id="UP000425411"/>
    </source>
</evidence>
<evidence type="ECO:0000256" key="9">
    <source>
        <dbReference type="ARBA" id="ARBA00023125"/>
    </source>
</evidence>
<dbReference type="NCBIfam" id="TIGR00611">
    <property type="entry name" value="recf"/>
    <property type="match status" value="1"/>
</dbReference>
<gene>
    <name evidence="12 15" type="primary">recF</name>
    <name evidence="15" type="ORF">FOC49_05170</name>
</gene>
<comment type="subcellular location">
    <subcellularLocation>
        <location evidence="1 12 13">Cytoplasm</location>
    </subcellularLocation>
</comment>
<dbReference type="GO" id="GO:0005524">
    <property type="term" value="F:ATP binding"/>
    <property type="evidence" value="ECO:0007669"/>
    <property type="project" value="UniProtKB-UniRule"/>
</dbReference>
<dbReference type="PROSITE" id="PS00618">
    <property type="entry name" value="RECF_2"/>
    <property type="match status" value="1"/>
</dbReference>
<comment type="function">
    <text evidence="12 13">The RecF protein is involved in DNA metabolism; it is required for DNA replication and normal SOS inducibility. RecF binds preferentially to single-stranded, linear DNA. It also seems to bind ATP.</text>
</comment>
<sequence>MKIRELKLLYFRNYTSLNIATHPSLNIFFGDNANGKTNIVESIFCLSLGKSYRTKSDTECIMFGEDAAAMSCVLNKNNKNLDIMLGISNKGKSAKIAGIKKNKLTEFVGELNVVLFSPEDLQIVKGSPSLRREFINREFYQFSRIYHKYHLMYQHLLKQRNSYLKDMKKNPKDEISLTYLETLTSQLVKIAMYITRERVSFVKDIAKLAYENMLNISNGNEILEIKYKSSILDVLGVSSVSDAKFSEENIVELMMKKSFDDIMRGNTKIGPHQDDLEFFINNLEARTYASQGQQRSIVLSLKLSEIHYLKQKTGDYPILLLDDVLSELDKNRQLKLLDAIDENVQTFITTPSITDIKEDLLEKAKVFKIDNGNINVFLPK</sequence>
<dbReference type="InterPro" id="IPR018078">
    <property type="entry name" value="DNA-binding_RecF_CS"/>
</dbReference>
<keyword evidence="9 12" id="KW-0238">DNA-binding</keyword>
<dbReference type="InterPro" id="IPR042174">
    <property type="entry name" value="RecF_2"/>
</dbReference>
<keyword evidence="16" id="KW-1185">Reference proteome</keyword>
<evidence type="ECO:0000256" key="3">
    <source>
        <dbReference type="ARBA" id="ARBA00020170"/>
    </source>
</evidence>